<name>A0ABQ0GP13_9PEZI</name>
<gene>
    <name evidence="1" type="ORF">MFIFM68171_09686</name>
</gene>
<dbReference type="Proteomes" id="UP001628179">
    <property type="component" value="Unassembled WGS sequence"/>
</dbReference>
<protein>
    <submittedName>
        <fullName evidence="1">Uncharacterized protein</fullName>
    </submittedName>
</protein>
<dbReference type="GeneID" id="98180428"/>
<organism evidence="1 2">
    <name type="scientific">Madurella fahalii</name>
    <dbReference type="NCBI Taxonomy" id="1157608"/>
    <lineage>
        <taxon>Eukaryota</taxon>
        <taxon>Fungi</taxon>
        <taxon>Dikarya</taxon>
        <taxon>Ascomycota</taxon>
        <taxon>Pezizomycotina</taxon>
        <taxon>Sordariomycetes</taxon>
        <taxon>Sordariomycetidae</taxon>
        <taxon>Sordariales</taxon>
        <taxon>Sordariales incertae sedis</taxon>
        <taxon>Madurella</taxon>
    </lineage>
</organism>
<proteinExistence type="predicted"/>
<sequence>MRWPSLRPLRSKVVELKGYIFTLRNRLAPAEKECEQIRHSARAAEHHRDDVAIQQDLRRENSILKDQFTKLYRQRQSIVLARADSLGPSDETIREFELINIDVKDACSSVDAGIPNPVDIEVVGESDNVLDMWPDDWRVAASVSSFPRLQFRI</sequence>
<accession>A0ABQ0GP13</accession>
<comment type="caution">
    <text evidence="1">The sequence shown here is derived from an EMBL/GenBank/DDBJ whole genome shotgun (WGS) entry which is preliminary data.</text>
</comment>
<keyword evidence="2" id="KW-1185">Reference proteome</keyword>
<evidence type="ECO:0000313" key="1">
    <source>
        <dbReference type="EMBL" id="GAB1319476.1"/>
    </source>
</evidence>
<dbReference type="EMBL" id="BAAFSV010000005">
    <property type="protein sequence ID" value="GAB1319476.1"/>
    <property type="molecule type" value="Genomic_DNA"/>
</dbReference>
<evidence type="ECO:0000313" key="2">
    <source>
        <dbReference type="Proteomes" id="UP001628179"/>
    </source>
</evidence>
<reference evidence="1 2" key="1">
    <citation type="submission" date="2024-09" db="EMBL/GenBank/DDBJ databases">
        <title>Itraconazole resistance in Madurella fahalii resulting from another homologue of gene encoding cytochrome P450 14-alpha sterol demethylase (CYP51).</title>
        <authorList>
            <person name="Yoshioka I."/>
            <person name="Fahal A.H."/>
            <person name="Kaneko S."/>
            <person name="Yaguchi T."/>
        </authorList>
    </citation>
    <scope>NUCLEOTIDE SEQUENCE [LARGE SCALE GENOMIC DNA]</scope>
    <source>
        <strain evidence="1 2">IFM 68171</strain>
    </source>
</reference>
<dbReference type="RefSeq" id="XP_070921206.1">
    <property type="nucleotide sequence ID" value="XM_071065105.1"/>
</dbReference>